<name>A0A9P7EJV8_9AGAM</name>
<dbReference type="Proteomes" id="UP000807769">
    <property type="component" value="Unassembled WGS sequence"/>
</dbReference>
<sequence>MSSTEIANNTFNLVAGKIGRLITRSQKLKDGDPTAKILAHEIAVTLATALAQHGNTVTLLSPKLLSCTAEICHIPQSRLTFHSIPTPSEPTSRPHFISNSLPDPLLLCTPHLSRIDYALDLPLSSGPPDPYC</sequence>
<proteinExistence type="predicted"/>
<dbReference type="AlphaFoldDB" id="A0A9P7EJV8"/>
<dbReference type="OrthoDB" id="2693063at2759"/>
<reference evidence="1" key="1">
    <citation type="journal article" date="2020" name="New Phytol.">
        <title>Comparative genomics reveals dynamic genome evolution in host specialist ectomycorrhizal fungi.</title>
        <authorList>
            <person name="Lofgren L.A."/>
            <person name="Nguyen N.H."/>
            <person name="Vilgalys R."/>
            <person name="Ruytinx J."/>
            <person name="Liao H.L."/>
            <person name="Branco S."/>
            <person name="Kuo A."/>
            <person name="LaButti K."/>
            <person name="Lipzen A."/>
            <person name="Andreopoulos W."/>
            <person name="Pangilinan J."/>
            <person name="Riley R."/>
            <person name="Hundley H."/>
            <person name="Na H."/>
            <person name="Barry K."/>
            <person name="Grigoriev I.V."/>
            <person name="Stajich J.E."/>
            <person name="Kennedy P.G."/>
        </authorList>
    </citation>
    <scope>NUCLEOTIDE SEQUENCE</scope>
    <source>
        <strain evidence="1">MN1</strain>
    </source>
</reference>
<accession>A0A9P7EJV8</accession>
<dbReference type="GeneID" id="64633432"/>
<protein>
    <submittedName>
        <fullName evidence="1">Uncharacterized protein</fullName>
    </submittedName>
</protein>
<evidence type="ECO:0000313" key="2">
    <source>
        <dbReference type="Proteomes" id="UP000807769"/>
    </source>
</evidence>
<gene>
    <name evidence="1" type="ORF">BJ212DRAFT_1476716</name>
</gene>
<organism evidence="1 2">
    <name type="scientific">Suillus subaureus</name>
    <dbReference type="NCBI Taxonomy" id="48587"/>
    <lineage>
        <taxon>Eukaryota</taxon>
        <taxon>Fungi</taxon>
        <taxon>Dikarya</taxon>
        <taxon>Basidiomycota</taxon>
        <taxon>Agaricomycotina</taxon>
        <taxon>Agaricomycetes</taxon>
        <taxon>Agaricomycetidae</taxon>
        <taxon>Boletales</taxon>
        <taxon>Suillineae</taxon>
        <taxon>Suillaceae</taxon>
        <taxon>Suillus</taxon>
    </lineage>
</organism>
<dbReference type="RefSeq" id="XP_041197922.1">
    <property type="nucleotide sequence ID" value="XM_041339416.1"/>
</dbReference>
<evidence type="ECO:0000313" key="1">
    <source>
        <dbReference type="EMBL" id="KAG1823862.1"/>
    </source>
</evidence>
<comment type="caution">
    <text evidence="1">The sequence shown here is derived from an EMBL/GenBank/DDBJ whole genome shotgun (WGS) entry which is preliminary data.</text>
</comment>
<dbReference type="EMBL" id="JABBWG010000004">
    <property type="protein sequence ID" value="KAG1823862.1"/>
    <property type="molecule type" value="Genomic_DNA"/>
</dbReference>
<keyword evidence="2" id="KW-1185">Reference proteome</keyword>